<evidence type="ECO:0000256" key="1">
    <source>
        <dbReference type="SAM" id="MobiDB-lite"/>
    </source>
</evidence>
<dbReference type="EMBL" id="AEDD01000001">
    <property type="protein sequence ID" value="EFM12873.1"/>
    <property type="molecule type" value="Genomic_DNA"/>
</dbReference>
<keyword evidence="4" id="KW-1185">Reference proteome</keyword>
<gene>
    <name evidence="3" type="ORF">PaecuDRAFT_0384</name>
</gene>
<organism evidence="3 4">
    <name type="scientific">Paenibacillus curdlanolyticus YK9</name>
    <dbReference type="NCBI Taxonomy" id="717606"/>
    <lineage>
        <taxon>Bacteria</taxon>
        <taxon>Bacillati</taxon>
        <taxon>Bacillota</taxon>
        <taxon>Bacilli</taxon>
        <taxon>Bacillales</taxon>
        <taxon>Paenibacillaceae</taxon>
        <taxon>Paenibacillus</taxon>
    </lineage>
</organism>
<sequence length="135" mass="14148">METKASQGGATQAERLAGLNLAISGYTIQESVMLSLNGGVKLKFSWSAWAGAAAGALAALLLCVLAFGAAHEQSWFGQSKSARAVLSDVYSNNVTDRVYGEPSSEQGNGPQSPSNRVDELYSPTVTDEQSEDSTD</sequence>
<accession>E0I3K9</accession>
<proteinExistence type="predicted"/>
<protein>
    <submittedName>
        <fullName evidence="3">Uncharacterized protein</fullName>
    </submittedName>
</protein>
<feature type="region of interest" description="Disordered" evidence="1">
    <location>
        <begin position="96"/>
        <end position="135"/>
    </location>
</feature>
<reference evidence="3 4" key="1">
    <citation type="submission" date="2010-07" db="EMBL/GenBank/DDBJ databases">
        <title>The draft genome of Paenibacillus curdlanolyticus YK9.</title>
        <authorList>
            <consortium name="US DOE Joint Genome Institute (JGI-PGF)"/>
            <person name="Lucas S."/>
            <person name="Copeland A."/>
            <person name="Lapidus A."/>
            <person name="Cheng J.-F."/>
            <person name="Bruce D."/>
            <person name="Goodwin L."/>
            <person name="Pitluck S."/>
            <person name="Land M.L."/>
            <person name="Hauser L."/>
            <person name="Chang Y.-J."/>
            <person name="Jeffries C."/>
            <person name="Anderson I.J."/>
            <person name="Johnson E."/>
            <person name="Loganathan U."/>
            <person name="Mulhopadhyay B."/>
            <person name="Kyrpides N."/>
            <person name="Woyke T.J."/>
        </authorList>
    </citation>
    <scope>NUCLEOTIDE SEQUENCE [LARGE SCALE GENOMIC DNA]</scope>
    <source>
        <strain evidence="3 4">YK9</strain>
    </source>
</reference>
<name>E0I3K9_9BACL</name>
<dbReference type="STRING" id="717606.PaecuDRAFT_0384"/>
<dbReference type="AlphaFoldDB" id="E0I3K9"/>
<keyword evidence="2" id="KW-0812">Transmembrane</keyword>
<evidence type="ECO:0000313" key="3">
    <source>
        <dbReference type="EMBL" id="EFM12873.1"/>
    </source>
</evidence>
<dbReference type="Proteomes" id="UP000005387">
    <property type="component" value="Unassembled WGS sequence"/>
</dbReference>
<evidence type="ECO:0000256" key="2">
    <source>
        <dbReference type="SAM" id="Phobius"/>
    </source>
</evidence>
<feature type="compositionally biased region" description="Polar residues" evidence="1">
    <location>
        <begin position="103"/>
        <end position="115"/>
    </location>
</feature>
<evidence type="ECO:0000313" key="4">
    <source>
        <dbReference type="Proteomes" id="UP000005387"/>
    </source>
</evidence>
<keyword evidence="2" id="KW-1133">Transmembrane helix</keyword>
<keyword evidence="2" id="KW-0472">Membrane</keyword>
<feature type="transmembrane region" description="Helical" evidence="2">
    <location>
        <begin position="46"/>
        <end position="70"/>
    </location>
</feature>